<evidence type="ECO:0000313" key="1">
    <source>
        <dbReference type="EMBL" id="KAJ0039729.1"/>
    </source>
</evidence>
<reference evidence="2" key="1">
    <citation type="journal article" date="2023" name="G3 (Bethesda)">
        <title>Genome assembly and association tests identify interacting loci associated with vigor, precocity, and sex in interspecific pistachio rootstocks.</title>
        <authorList>
            <person name="Palmer W."/>
            <person name="Jacygrad E."/>
            <person name="Sagayaradj S."/>
            <person name="Cavanaugh K."/>
            <person name="Han R."/>
            <person name="Bertier L."/>
            <person name="Beede B."/>
            <person name="Kafkas S."/>
            <person name="Golino D."/>
            <person name="Preece J."/>
            <person name="Michelmore R."/>
        </authorList>
    </citation>
    <scope>NUCLEOTIDE SEQUENCE [LARGE SCALE GENOMIC DNA]</scope>
</reference>
<accession>A0ACC0YQ73</accession>
<gene>
    <name evidence="1" type="ORF">Pint_27074</name>
</gene>
<comment type="caution">
    <text evidence="1">The sequence shown here is derived from an EMBL/GenBank/DDBJ whole genome shotgun (WGS) entry which is preliminary data.</text>
</comment>
<keyword evidence="2" id="KW-1185">Reference proteome</keyword>
<evidence type="ECO:0000313" key="2">
    <source>
        <dbReference type="Proteomes" id="UP001163603"/>
    </source>
</evidence>
<sequence length="77" mass="8929">MFVGTASSLTYRSLYLYLSLSHLNYMKKFHDLTFCILFPCSMQVFTKEIAEMVSINKYYSSNVLNLVILRDKAAEKS</sequence>
<dbReference type="EMBL" id="CM047740">
    <property type="protein sequence ID" value="KAJ0039729.1"/>
    <property type="molecule type" value="Genomic_DNA"/>
</dbReference>
<organism evidence="1 2">
    <name type="scientific">Pistacia integerrima</name>
    <dbReference type="NCBI Taxonomy" id="434235"/>
    <lineage>
        <taxon>Eukaryota</taxon>
        <taxon>Viridiplantae</taxon>
        <taxon>Streptophyta</taxon>
        <taxon>Embryophyta</taxon>
        <taxon>Tracheophyta</taxon>
        <taxon>Spermatophyta</taxon>
        <taxon>Magnoliopsida</taxon>
        <taxon>eudicotyledons</taxon>
        <taxon>Gunneridae</taxon>
        <taxon>Pentapetalae</taxon>
        <taxon>rosids</taxon>
        <taxon>malvids</taxon>
        <taxon>Sapindales</taxon>
        <taxon>Anacardiaceae</taxon>
        <taxon>Pistacia</taxon>
    </lineage>
</organism>
<protein>
    <submittedName>
        <fullName evidence="1">Uncharacterized protein</fullName>
    </submittedName>
</protein>
<dbReference type="Proteomes" id="UP001163603">
    <property type="component" value="Chromosome 5"/>
</dbReference>
<proteinExistence type="predicted"/>
<name>A0ACC0YQ73_9ROSI</name>